<feature type="domain" description="HTH hxlR-type" evidence="4">
    <location>
        <begin position="11"/>
        <end position="109"/>
    </location>
</feature>
<evidence type="ECO:0000256" key="3">
    <source>
        <dbReference type="ARBA" id="ARBA00023163"/>
    </source>
</evidence>
<keyword evidence="2" id="KW-0238">DNA-binding</keyword>
<dbReference type="OrthoDB" id="9791143at2"/>
<dbReference type="Pfam" id="PF01638">
    <property type="entry name" value="HxlR"/>
    <property type="match status" value="1"/>
</dbReference>
<evidence type="ECO:0000313" key="6">
    <source>
        <dbReference type="Proteomes" id="UP000183997"/>
    </source>
</evidence>
<dbReference type="Gene3D" id="1.10.10.10">
    <property type="entry name" value="Winged helix-like DNA-binding domain superfamily/Winged helix DNA-binding domain"/>
    <property type="match status" value="1"/>
</dbReference>
<accession>A0A1M6QBY3</accession>
<sequence>MIYYKDKKYVCHLDLAMELIRGKWKAIILCRLNNGPKRFLELQRMTCGVSQKVLNEKLKELEGDGLIFKTTYPEVPPKVEFELTEMGKEIFPSLNLLKKWALKYEKQLEIQSK</sequence>
<gene>
    <name evidence="5" type="ORF">SAMN02745123_00946</name>
</gene>
<dbReference type="Proteomes" id="UP000183997">
    <property type="component" value="Unassembled WGS sequence"/>
</dbReference>
<reference evidence="6" key="1">
    <citation type="submission" date="2016-11" db="EMBL/GenBank/DDBJ databases">
        <authorList>
            <person name="Varghese N."/>
            <person name="Submissions S."/>
        </authorList>
    </citation>
    <scope>NUCLEOTIDE SEQUENCE [LARGE SCALE GENOMIC DNA]</scope>
    <source>
        <strain evidence="6">DSM 10349</strain>
    </source>
</reference>
<dbReference type="RefSeq" id="WP_072911316.1">
    <property type="nucleotide sequence ID" value="NZ_FRAR01000008.1"/>
</dbReference>
<dbReference type="PANTHER" id="PTHR33204:SF29">
    <property type="entry name" value="TRANSCRIPTIONAL REGULATOR"/>
    <property type="match status" value="1"/>
</dbReference>
<name>A0A1M6QBY3_9FIRM</name>
<dbReference type="SUPFAM" id="SSF46785">
    <property type="entry name" value="Winged helix' DNA-binding domain"/>
    <property type="match status" value="1"/>
</dbReference>
<dbReference type="STRING" id="1121421.SAMN02745123_00946"/>
<evidence type="ECO:0000256" key="2">
    <source>
        <dbReference type="ARBA" id="ARBA00023125"/>
    </source>
</evidence>
<dbReference type="PANTHER" id="PTHR33204">
    <property type="entry name" value="TRANSCRIPTIONAL REGULATOR, MARR FAMILY"/>
    <property type="match status" value="1"/>
</dbReference>
<dbReference type="InterPro" id="IPR036390">
    <property type="entry name" value="WH_DNA-bd_sf"/>
</dbReference>
<protein>
    <submittedName>
        <fullName evidence="5">Transcriptional regulator, HxlR family</fullName>
    </submittedName>
</protein>
<proteinExistence type="predicted"/>
<evidence type="ECO:0000256" key="1">
    <source>
        <dbReference type="ARBA" id="ARBA00023015"/>
    </source>
</evidence>
<keyword evidence="6" id="KW-1185">Reference proteome</keyword>
<evidence type="ECO:0000259" key="4">
    <source>
        <dbReference type="PROSITE" id="PS51118"/>
    </source>
</evidence>
<dbReference type="InterPro" id="IPR036388">
    <property type="entry name" value="WH-like_DNA-bd_sf"/>
</dbReference>
<dbReference type="AlphaFoldDB" id="A0A1M6QBY3"/>
<keyword evidence="1" id="KW-0805">Transcription regulation</keyword>
<keyword evidence="3" id="KW-0804">Transcription</keyword>
<evidence type="ECO:0000313" key="5">
    <source>
        <dbReference type="EMBL" id="SHK17587.1"/>
    </source>
</evidence>
<dbReference type="EMBL" id="FRAR01000008">
    <property type="protein sequence ID" value="SHK17587.1"/>
    <property type="molecule type" value="Genomic_DNA"/>
</dbReference>
<organism evidence="5 6">
    <name type="scientific">Desulforamulus aeronauticus DSM 10349</name>
    <dbReference type="NCBI Taxonomy" id="1121421"/>
    <lineage>
        <taxon>Bacteria</taxon>
        <taxon>Bacillati</taxon>
        <taxon>Bacillota</taxon>
        <taxon>Clostridia</taxon>
        <taxon>Eubacteriales</taxon>
        <taxon>Peptococcaceae</taxon>
        <taxon>Desulforamulus</taxon>
    </lineage>
</organism>
<dbReference type="PROSITE" id="PS51118">
    <property type="entry name" value="HTH_HXLR"/>
    <property type="match status" value="1"/>
</dbReference>
<dbReference type="GO" id="GO:0003677">
    <property type="term" value="F:DNA binding"/>
    <property type="evidence" value="ECO:0007669"/>
    <property type="project" value="UniProtKB-KW"/>
</dbReference>
<dbReference type="InterPro" id="IPR002577">
    <property type="entry name" value="HTH_HxlR"/>
</dbReference>